<dbReference type="NCBIfam" id="TIGR01640">
    <property type="entry name" value="F_box_assoc_1"/>
    <property type="match status" value="1"/>
</dbReference>
<dbReference type="EMBL" id="LRBV02000001">
    <property type="status" value="NOT_ANNOTATED_CDS"/>
    <property type="molecule type" value="Genomic_DNA"/>
</dbReference>
<dbReference type="Gramene" id="QL01p030145:mrna">
    <property type="protein sequence ID" value="QL01p030145:mrna"/>
    <property type="gene ID" value="QL01p030145"/>
</dbReference>
<evidence type="ECO:0000259" key="1">
    <source>
        <dbReference type="Pfam" id="PF07734"/>
    </source>
</evidence>
<feature type="domain" description="F-box associated beta-propeller type 1" evidence="1">
    <location>
        <begin position="24"/>
        <end position="104"/>
    </location>
</feature>
<dbReference type="EnsemblPlants" id="QL01p030145:mrna">
    <property type="protein sequence ID" value="QL01p030145:mrna"/>
    <property type="gene ID" value="QL01p030145"/>
</dbReference>
<accession>A0A7N2KP30</accession>
<protein>
    <recommendedName>
        <fullName evidence="1">F-box associated beta-propeller type 1 domain-containing protein</fullName>
    </recommendedName>
</protein>
<evidence type="ECO:0000313" key="3">
    <source>
        <dbReference type="Proteomes" id="UP000594261"/>
    </source>
</evidence>
<dbReference type="Pfam" id="PF07734">
    <property type="entry name" value="FBA_1"/>
    <property type="match status" value="1"/>
</dbReference>
<dbReference type="AlphaFoldDB" id="A0A7N2KP30"/>
<proteinExistence type="predicted"/>
<evidence type="ECO:0000313" key="2">
    <source>
        <dbReference type="EnsemblPlants" id="QL01p030145:mrna"/>
    </source>
</evidence>
<dbReference type="InParanoid" id="A0A7N2KP30"/>
<reference evidence="2 3" key="1">
    <citation type="journal article" date="2016" name="G3 (Bethesda)">
        <title>First Draft Assembly and Annotation of the Genome of a California Endemic Oak Quercus lobata Nee (Fagaceae).</title>
        <authorList>
            <person name="Sork V.L."/>
            <person name="Fitz-Gibbon S.T."/>
            <person name="Puiu D."/>
            <person name="Crepeau M."/>
            <person name="Gugger P.F."/>
            <person name="Sherman R."/>
            <person name="Stevens K."/>
            <person name="Langley C.H."/>
            <person name="Pellegrini M."/>
            <person name="Salzberg S.L."/>
        </authorList>
    </citation>
    <scope>NUCLEOTIDE SEQUENCE [LARGE SCALE GENOMIC DNA]</scope>
    <source>
        <strain evidence="2 3">cv. SW786</strain>
    </source>
</reference>
<name>A0A7N2KP30_QUELO</name>
<reference evidence="2" key="2">
    <citation type="submission" date="2021-01" db="UniProtKB">
        <authorList>
            <consortium name="EnsemblPlants"/>
        </authorList>
    </citation>
    <scope>IDENTIFICATION</scope>
</reference>
<organism evidence="2 3">
    <name type="scientific">Quercus lobata</name>
    <name type="common">Valley oak</name>
    <dbReference type="NCBI Taxonomy" id="97700"/>
    <lineage>
        <taxon>Eukaryota</taxon>
        <taxon>Viridiplantae</taxon>
        <taxon>Streptophyta</taxon>
        <taxon>Embryophyta</taxon>
        <taxon>Tracheophyta</taxon>
        <taxon>Spermatophyta</taxon>
        <taxon>Magnoliopsida</taxon>
        <taxon>eudicotyledons</taxon>
        <taxon>Gunneridae</taxon>
        <taxon>Pentapetalae</taxon>
        <taxon>rosids</taxon>
        <taxon>fabids</taxon>
        <taxon>Fagales</taxon>
        <taxon>Fagaceae</taxon>
        <taxon>Quercus</taxon>
    </lineage>
</organism>
<sequence length="377" mass="42448">MKITLISPNTPALITLSTFHFMCERLCRWNPCVRKLVNLPSPSATYNRFLGFGFDPKAKDYRVVRFVTASKDRFDLANPQLKVKVYSLSSDEWRVIRTGDERVWCCIILDTIFTADVDFGEVMPRPIGFRRNGDAVLVFNEGKLVSWNPESKEFKDLRMIEDHNTFVDSYIKSLVLLDKAANGAVLARDENALLNRRGSSDCDGVSVIRSLPTAERERKHVHAVAYGLIHTRKNIGSEAPNAPTNFLSAQYWETKSIHRCHSPITHYVGLPNPLSFVEQPLPSCLIALPDTAKEDRRAILGTVPTLAGERAAVSFDFGAYDAQVAVVRKKKREAKKRRKACWGERERGWSDFLASISRTVTEDGIGILSDREAMTSP</sequence>
<keyword evidence="3" id="KW-1185">Reference proteome</keyword>
<dbReference type="InterPro" id="IPR017451">
    <property type="entry name" value="F-box-assoc_interact_dom"/>
</dbReference>
<dbReference type="InterPro" id="IPR006527">
    <property type="entry name" value="F-box-assoc_dom_typ1"/>
</dbReference>
<dbReference type="Proteomes" id="UP000594261">
    <property type="component" value="Chromosome 1"/>
</dbReference>